<dbReference type="InterPro" id="IPR050416">
    <property type="entry name" value="FAD-linked_Oxidoreductase"/>
</dbReference>
<dbReference type="Pfam" id="PF04275">
    <property type="entry name" value="P-mevalo_kinase"/>
    <property type="match status" value="1"/>
</dbReference>
<keyword evidence="4" id="KW-0560">Oxidoreductase</keyword>
<evidence type="ECO:0000256" key="1">
    <source>
        <dbReference type="ARBA" id="ARBA00001974"/>
    </source>
</evidence>
<dbReference type="PANTHER" id="PTHR42973">
    <property type="entry name" value="BINDING OXIDOREDUCTASE, PUTATIVE (AFU_ORTHOLOGUE AFUA_1G17690)-RELATED"/>
    <property type="match status" value="1"/>
</dbReference>
<dbReference type="Gene3D" id="3.40.50.2020">
    <property type="match status" value="1"/>
</dbReference>
<dbReference type="GO" id="GO:0006695">
    <property type="term" value="P:cholesterol biosynthetic process"/>
    <property type="evidence" value="ECO:0007669"/>
    <property type="project" value="InterPro"/>
</dbReference>
<keyword evidence="2" id="KW-0285">Flavoprotein</keyword>
<evidence type="ECO:0000256" key="3">
    <source>
        <dbReference type="ARBA" id="ARBA00022827"/>
    </source>
</evidence>
<dbReference type="Gene3D" id="3.40.50.300">
    <property type="entry name" value="P-loop containing nucleotide triphosphate hydrolases"/>
    <property type="match status" value="1"/>
</dbReference>
<dbReference type="GO" id="GO:0004631">
    <property type="term" value="F:phosphomevalonate kinase activity"/>
    <property type="evidence" value="ECO:0007669"/>
    <property type="project" value="InterPro"/>
</dbReference>
<comment type="cofactor">
    <cofactor evidence="1">
        <name>FAD</name>
        <dbReference type="ChEBI" id="CHEBI:57692"/>
    </cofactor>
</comment>
<dbReference type="AlphaFoldDB" id="A0AA40F649"/>
<evidence type="ECO:0000256" key="2">
    <source>
        <dbReference type="ARBA" id="ARBA00022630"/>
    </source>
</evidence>
<organism evidence="6 7">
    <name type="scientific">Schizothecium vesticola</name>
    <dbReference type="NCBI Taxonomy" id="314040"/>
    <lineage>
        <taxon>Eukaryota</taxon>
        <taxon>Fungi</taxon>
        <taxon>Dikarya</taxon>
        <taxon>Ascomycota</taxon>
        <taxon>Pezizomycotina</taxon>
        <taxon>Sordariomycetes</taxon>
        <taxon>Sordariomycetidae</taxon>
        <taxon>Sordariales</taxon>
        <taxon>Schizotheciaceae</taxon>
        <taxon>Schizothecium</taxon>
    </lineage>
</organism>
<evidence type="ECO:0000256" key="5">
    <source>
        <dbReference type="SAM" id="MobiDB-lite"/>
    </source>
</evidence>
<accession>A0AA40F649</accession>
<evidence type="ECO:0000313" key="7">
    <source>
        <dbReference type="Proteomes" id="UP001172155"/>
    </source>
</evidence>
<keyword evidence="3" id="KW-0274">FAD</keyword>
<dbReference type="EMBL" id="JAUKUD010000002">
    <property type="protein sequence ID" value="KAK0751781.1"/>
    <property type="molecule type" value="Genomic_DNA"/>
</dbReference>
<comment type="caution">
    <text evidence="6">The sequence shown here is derived from an EMBL/GenBank/DDBJ whole genome shotgun (WGS) entry which is preliminary data.</text>
</comment>
<feature type="region of interest" description="Disordered" evidence="5">
    <location>
        <begin position="342"/>
        <end position="373"/>
    </location>
</feature>
<dbReference type="Gene3D" id="3.40.462.20">
    <property type="match status" value="1"/>
</dbReference>
<reference evidence="6" key="1">
    <citation type="submission" date="2023-06" db="EMBL/GenBank/DDBJ databases">
        <title>Genome-scale phylogeny and comparative genomics of the fungal order Sordariales.</title>
        <authorList>
            <consortium name="Lawrence Berkeley National Laboratory"/>
            <person name="Hensen N."/>
            <person name="Bonometti L."/>
            <person name="Westerberg I."/>
            <person name="Brannstrom I.O."/>
            <person name="Guillou S."/>
            <person name="Cros-Aarteil S."/>
            <person name="Calhoun S."/>
            <person name="Haridas S."/>
            <person name="Kuo A."/>
            <person name="Mondo S."/>
            <person name="Pangilinan J."/>
            <person name="Riley R."/>
            <person name="LaButti K."/>
            <person name="Andreopoulos B."/>
            <person name="Lipzen A."/>
            <person name="Chen C."/>
            <person name="Yanf M."/>
            <person name="Daum C."/>
            <person name="Ng V."/>
            <person name="Clum A."/>
            <person name="Steindorff A."/>
            <person name="Ohm R."/>
            <person name="Martin F."/>
            <person name="Silar P."/>
            <person name="Natvig D."/>
            <person name="Lalanne C."/>
            <person name="Gautier V."/>
            <person name="Ament-velasquez S.L."/>
            <person name="Kruys A."/>
            <person name="Hutchinson M.I."/>
            <person name="Powell A.J."/>
            <person name="Barry K."/>
            <person name="Miller A.N."/>
            <person name="Grigoriev I.V."/>
            <person name="Debuchy R."/>
            <person name="Gladieux P."/>
            <person name="Thoren M.H."/>
            <person name="Johannesson H."/>
        </authorList>
    </citation>
    <scope>NUCLEOTIDE SEQUENCE</scope>
    <source>
        <strain evidence="6">SMH3187-1</strain>
    </source>
</reference>
<evidence type="ECO:0000313" key="6">
    <source>
        <dbReference type="EMBL" id="KAK0751781.1"/>
    </source>
</evidence>
<proteinExistence type="predicted"/>
<dbReference type="GO" id="GO:0016491">
    <property type="term" value="F:oxidoreductase activity"/>
    <property type="evidence" value="ECO:0007669"/>
    <property type="project" value="UniProtKB-KW"/>
</dbReference>
<dbReference type="InterPro" id="IPR029057">
    <property type="entry name" value="PRTase-like"/>
</dbReference>
<dbReference type="PANTHER" id="PTHR42973:SF39">
    <property type="entry name" value="FAD-BINDING PCMH-TYPE DOMAIN-CONTAINING PROTEIN"/>
    <property type="match status" value="1"/>
</dbReference>
<name>A0AA40F649_9PEZI</name>
<dbReference type="InterPro" id="IPR005919">
    <property type="entry name" value="Pmev_kin_anim"/>
</dbReference>
<keyword evidence="7" id="KW-1185">Reference proteome</keyword>
<gene>
    <name evidence="6" type="ORF">B0T18DRAFT_444194</name>
</gene>
<dbReference type="InterPro" id="IPR027417">
    <property type="entry name" value="P-loop_NTPase"/>
</dbReference>
<evidence type="ECO:0000256" key="4">
    <source>
        <dbReference type="ARBA" id="ARBA00023002"/>
    </source>
</evidence>
<protein>
    <submittedName>
        <fullName evidence="6">Uncharacterized protein</fullName>
    </submittedName>
</protein>
<sequence>MLPESSNGSLPRVDSHHGSAHTSVLAAVLGPETSVQRVDDIGVFETDMYMSGMHGGHGGGKTSSFRRGVFLKDIGEAPIADVLVAAVATRPTLLCYLHLLHGGGAIRDVAADAAAFGCRDWDFACVVTGVWPRDQDGTEAARAAVGWVYRVVNELLPLTNSSSSGVYGADLGPDPRDAPLAVRAFGPNGVRLGRLKQSLDPRNVLARACPLPRPPREPKLIVLVTSDHGAGKDYCADVWVSVLTNQGLSARAISISEATKSEYAAATGANLERLLRDRDYKEAHRPALTAFFQFQVQRRPRLPEEHFLQDEAPVASLAHQVPRSRLLEVRIEASQETRWMRRRDWDTGRDSGGNEDEGGHHPKSDSTPSNHRPCLVFHNDTNGHEAVQDFAERYLVPFFHEDRQRLARMVRRIPDFPREGIKFRHVLGIAQRPGGLALCTSLLGGHFAGNWAELL</sequence>
<dbReference type="GO" id="GO:0005737">
    <property type="term" value="C:cytoplasm"/>
    <property type="evidence" value="ECO:0007669"/>
    <property type="project" value="InterPro"/>
</dbReference>
<dbReference type="Proteomes" id="UP001172155">
    <property type="component" value="Unassembled WGS sequence"/>
</dbReference>